<evidence type="ECO:0000256" key="4">
    <source>
        <dbReference type="ARBA" id="ARBA00023125"/>
    </source>
</evidence>
<dbReference type="Gene3D" id="1.10.10.10">
    <property type="entry name" value="Winged helix-like DNA-binding domain superfamily/Winged helix DNA-binding domain"/>
    <property type="match status" value="1"/>
</dbReference>
<evidence type="ECO:0000313" key="9">
    <source>
        <dbReference type="Proteomes" id="UP000521199"/>
    </source>
</evidence>
<sequence length="191" mass="21400">MIDTDPRWVERARQGDTAAFKCLVDAHARPLFVLCERITRDAALAEDAVQEALYKAWRGLADFDGRAAFRTWLHRIAVNAALEQLRRNARHRHEVAVGGSAHDDDPGDFLDAIGDEEPGPDEHAVGAQIGHRIRAQMQHLSALERAAFVLRHHEGESLEHISATLDLTVGQSKQAIFRAVRKLRAALQPWR</sequence>
<evidence type="ECO:0000313" key="8">
    <source>
        <dbReference type="EMBL" id="MBB5207610.1"/>
    </source>
</evidence>
<accession>A0A7W8D456</accession>
<dbReference type="Pfam" id="PF04542">
    <property type="entry name" value="Sigma70_r2"/>
    <property type="match status" value="1"/>
</dbReference>
<dbReference type="SUPFAM" id="SSF88946">
    <property type="entry name" value="Sigma2 domain of RNA polymerase sigma factors"/>
    <property type="match status" value="1"/>
</dbReference>
<evidence type="ECO:0000259" key="7">
    <source>
        <dbReference type="Pfam" id="PF08281"/>
    </source>
</evidence>
<dbReference type="InterPro" id="IPR007627">
    <property type="entry name" value="RNA_pol_sigma70_r2"/>
</dbReference>
<dbReference type="Proteomes" id="UP000521199">
    <property type="component" value="Unassembled WGS sequence"/>
</dbReference>
<evidence type="ECO:0000256" key="1">
    <source>
        <dbReference type="ARBA" id="ARBA00010641"/>
    </source>
</evidence>
<dbReference type="NCBIfam" id="TIGR02937">
    <property type="entry name" value="sigma70-ECF"/>
    <property type="match status" value="1"/>
</dbReference>
<name>A0A7W8D456_9GAMM</name>
<dbReference type="PANTHER" id="PTHR43133">
    <property type="entry name" value="RNA POLYMERASE ECF-TYPE SIGMA FACTO"/>
    <property type="match status" value="1"/>
</dbReference>
<dbReference type="PANTHER" id="PTHR43133:SF8">
    <property type="entry name" value="RNA POLYMERASE SIGMA FACTOR HI_1459-RELATED"/>
    <property type="match status" value="1"/>
</dbReference>
<feature type="domain" description="RNA polymerase sigma factor 70 region 4 type 2" evidence="7">
    <location>
        <begin position="132"/>
        <end position="183"/>
    </location>
</feature>
<evidence type="ECO:0000256" key="2">
    <source>
        <dbReference type="ARBA" id="ARBA00023015"/>
    </source>
</evidence>
<evidence type="ECO:0000256" key="3">
    <source>
        <dbReference type="ARBA" id="ARBA00023082"/>
    </source>
</evidence>
<keyword evidence="5" id="KW-0804">Transcription</keyword>
<dbReference type="InterPro" id="IPR013325">
    <property type="entry name" value="RNA_pol_sigma_r2"/>
</dbReference>
<organism evidence="8 9">
    <name type="scientific">Chiayiivirga flava</name>
    <dbReference type="NCBI Taxonomy" id="659595"/>
    <lineage>
        <taxon>Bacteria</taxon>
        <taxon>Pseudomonadati</taxon>
        <taxon>Pseudomonadota</taxon>
        <taxon>Gammaproteobacteria</taxon>
        <taxon>Lysobacterales</taxon>
        <taxon>Lysobacteraceae</taxon>
        <taxon>Chiayiivirga</taxon>
    </lineage>
</organism>
<dbReference type="RefSeq" id="WP_183960154.1">
    <property type="nucleotide sequence ID" value="NZ_JACHHP010000002.1"/>
</dbReference>
<dbReference type="EMBL" id="JACHHP010000002">
    <property type="protein sequence ID" value="MBB5207610.1"/>
    <property type="molecule type" value="Genomic_DNA"/>
</dbReference>
<dbReference type="InterPro" id="IPR036388">
    <property type="entry name" value="WH-like_DNA-bd_sf"/>
</dbReference>
<dbReference type="InterPro" id="IPR014284">
    <property type="entry name" value="RNA_pol_sigma-70_dom"/>
</dbReference>
<feature type="domain" description="RNA polymerase sigma-70 region 2" evidence="6">
    <location>
        <begin position="23"/>
        <end position="90"/>
    </location>
</feature>
<dbReference type="SUPFAM" id="SSF88659">
    <property type="entry name" value="Sigma3 and sigma4 domains of RNA polymerase sigma factors"/>
    <property type="match status" value="1"/>
</dbReference>
<comment type="caution">
    <text evidence="8">The sequence shown here is derived from an EMBL/GenBank/DDBJ whole genome shotgun (WGS) entry which is preliminary data.</text>
</comment>
<dbReference type="Gene3D" id="1.10.1740.10">
    <property type="match status" value="1"/>
</dbReference>
<dbReference type="InterPro" id="IPR039425">
    <property type="entry name" value="RNA_pol_sigma-70-like"/>
</dbReference>
<keyword evidence="3" id="KW-0731">Sigma factor</keyword>
<comment type="similarity">
    <text evidence="1">Belongs to the sigma-70 factor family. ECF subfamily.</text>
</comment>
<evidence type="ECO:0000259" key="6">
    <source>
        <dbReference type="Pfam" id="PF04542"/>
    </source>
</evidence>
<gene>
    <name evidence="8" type="ORF">HNQ52_001139</name>
</gene>
<dbReference type="AlphaFoldDB" id="A0A7W8D456"/>
<proteinExistence type="inferred from homology"/>
<dbReference type="InterPro" id="IPR013324">
    <property type="entry name" value="RNA_pol_sigma_r3/r4-like"/>
</dbReference>
<reference evidence="8 9" key="1">
    <citation type="submission" date="2020-08" db="EMBL/GenBank/DDBJ databases">
        <title>Genomic Encyclopedia of Type Strains, Phase IV (KMG-IV): sequencing the most valuable type-strain genomes for metagenomic binning, comparative biology and taxonomic classification.</title>
        <authorList>
            <person name="Goeker M."/>
        </authorList>
    </citation>
    <scope>NUCLEOTIDE SEQUENCE [LARGE SCALE GENOMIC DNA]</scope>
    <source>
        <strain evidence="8 9">DSM 24163</strain>
    </source>
</reference>
<dbReference type="GO" id="GO:0003677">
    <property type="term" value="F:DNA binding"/>
    <property type="evidence" value="ECO:0007669"/>
    <property type="project" value="UniProtKB-KW"/>
</dbReference>
<dbReference type="Pfam" id="PF08281">
    <property type="entry name" value="Sigma70_r4_2"/>
    <property type="match status" value="1"/>
</dbReference>
<keyword evidence="2" id="KW-0805">Transcription regulation</keyword>
<protein>
    <submittedName>
        <fullName evidence="8">RNA polymerase sigma-70 factor (ECF subfamily)</fullName>
    </submittedName>
</protein>
<keyword evidence="4" id="KW-0238">DNA-binding</keyword>
<evidence type="ECO:0000256" key="5">
    <source>
        <dbReference type="ARBA" id="ARBA00023163"/>
    </source>
</evidence>
<keyword evidence="9" id="KW-1185">Reference proteome</keyword>
<dbReference type="GO" id="GO:0006352">
    <property type="term" value="P:DNA-templated transcription initiation"/>
    <property type="evidence" value="ECO:0007669"/>
    <property type="project" value="InterPro"/>
</dbReference>
<dbReference type="GO" id="GO:0016987">
    <property type="term" value="F:sigma factor activity"/>
    <property type="evidence" value="ECO:0007669"/>
    <property type="project" value="UniProtKB-KW"/>
</dbReference>
<dbReference type="InterPro" id="IPR013249">
    <property type="entry name" value="RNA_pol_sigma70_r4_t2"/>
</dbReference>